<name>A0A510IJH5_9VIBR</name>
<dbReference type="Proteomes" id="UP000315115">
    <property type="component" value="Plasmid pAM7"/>
</dbReference>
<evidence type="ECO:0000313" key="2">
    <source>
        <dbReference type="Proteomes" id="UP000315115"/>
    </source>
</evidence>
<proteinExistence type="predicted"/>
<accession>A0A510IJH5</accession>
<organism evidence="1 2">
    <name type="scientific">Vibrio rotiferianus</name>
    <dbReference type="NCBI Taxonomy" id="190895"/>
    <lineage>
        <taxon>Bacteria</taxon>
        <taxon>Pseudomonadati</taxon>
        <taxon>Pseudomonadota</taxon>
        <taxon>Gammaproteobacteria</taxon>
        <taxon>Vibrionales</taxon>
        <taxon>Vibrionaceae</taxon>
        <taxon>Vibrio</taxon>
    </lineage>
</organism>
<protein>
    <submittedName>
        <fullName evidence="1">Uncharacterized protein</fullName>
    </submittedName>
</protein>
<geneLocation type="plasmid" evidence="2">
    <name>pam7 dna</name>
</geneLocation>
<gene>
    <name evidence="1" type="ORF">VroAM7_50030</name>
</gene>
<sequence>MPNPIPSLNDKRVISHYLQNLPLHGYVLNQSLELETCPQIEKASFISTSRLSFETLTKSPYCTDDSFSNCMDKFSLAELGINSLTMELEE</sequence>
<dbReference type="RefSeq" id="WP_126607440.1">
    <property type="nucleotide sequence ID" value="NZ_AP019800.1"/>
</dbReference>
<dbReference type="AlphaFoldDB" id="A0A510IJH5"/>
<evidence type="ECO:0000313" key="1">
    <source>
        <dbReference type="EMBL" id="BBL92350.1"/>
    </source>
</evidence>
<keyword evidence="1" id="KW-0614">Plasmid</keyword>
<dbReference type="EMBL" id="AP019800">
    <property type="protein sequence ID" value="BBL92350.1"/>
    <property type="molecule type" value="Genomic_DNA"/>
</dbReference>
<reference evidence="2" key="1">
    <citation type="submission" date="2019-07" db="EMBL/GenBank/DDBJ databases">
        <title>Complete Genome Sequences of Vibrion rotiferianus strain AM7.</title>
        <authorList>
            <person name="Miyazaki K."/>
            <person name="Wiseschart A."/>
            <person name="Pootanakit K."/>
            <person name="Ishimori K."/>
            <person name="Kitahara K."/>
        </authorList>
    </citation>
    <scope>NUCLEOTIDE SEQUENCE [LARGE SCALE GENOMIC DNA]</scope>
    <source>
        <strain evidence="2">AM7</strain>
        <plasmid evidence="2">pam7 dna</plasmid>
    </source>
</reference>